<keyword evidence="1" id="KW-0456">Lyase</keyword>
<dbReference type="SUPFAM" id="SSF48576">
    <property type="entry name" value="Terpenoid synthases"/>
    <property type="match status" value="1"/>
</dbReference>
<dbReference type="EMBL" id="CP046172">
    <property type="protein sequence ID" value="QIS11876.1"/>
    <property type="molecule type" value="Genomic_DNA"/>
</dbReference>
<dbReference type="Pfam" id="PF19086">
    <property type="entry name" value="Terpene_syn_C_2"/>
    <property type="match status" value="1"/>
</dbReference>
<dbReference type="AlphaFoldDB" id="A0A6G9YFQ7"/>
<dbReference type="Gene3D" id="1.10.600.10">
    <property type="entry name" value="Farnesyl Diphosphate Synthase"/>
    <property type="match status" value="1"/>
</dbReference>
<dbReference type="InterPro" id="IPR008949">
    <property type="entry name" value="Isoprenoid_synthase_dom_sf"/>
</dbReference>
<dbReference type="RefSeq" id="WP_167474633.1">
    <property type="nucleotide sequence ID" value="NZ_CP046172.1"/>
</dbReference>
<dbReference type="Proteomes" id="UP000503540">
    <property type="component" value="Chromosome"/>
</dbReference>
<name>A0A6G9YFQ7_9NOCA</name>
<reference evidence="2 3" key="1">
    <citation type="journal article" date="2019" name="ACS Chem. Biol.">
        <title>Identification and Mobilization of a Cryptic Antibiotic Biosynthesis Gene Locus from a Human-Pathogenic Nocardia Isolate.</title>
        <authorList>
            <person name="Herisse M."/>
            <person name="Ishida K."/>
            <person name="Porter J.L."/>
            <person name="Howden B."/>
            <person name="Hertweck C."/>
            <person name="Stinear T.P."/>
            <person name="Pidot S.J."/>
        </authorList>
    </citation>
    <scope>NUCLEOTIDE SEQUENCE [LARGE SCALE GENOMIC DNA]</scope>
    <source>
        <strain evidence="2 3">AUSMDU00012717</strain>
    </source>
</reference>
<evidence type="ECO:0000256" key="1">
    <source>
        <dbReference type="ARBA" id="ARBA00023239"/>
    </source>
</evidence>
<dbReference type="SFLD" id="SFLDG01020">
    <property type="entry name" value="Terpene_Cyclase_Like_2"/>
    <property type="match status" value="1"/>
</dbReference>
<evidence type="ECO:0000313" key="3">
    <source>
        <dbReference type="Proteomes" id="UP000503540"/>
    </source>
</evidence>
<proteinExistence type="predicted"/>
<organism evidence="2 3">
    <name type="scientific">Nocardia arthritidis</name>
    <dbReference type="NCBI Taxonomy" id="228602"/>
    <lineage>
        <taxon>Bacteria</taxon>
        <taxon>Bacillati</taxon>
        <taxon>Actinomycetota</taxon>
        <taxon>Actinomycetes</taxon>
        <taxon>Mycobacteriales</taxon>
        <taxon>Nocardiaceae</taxon>
        <taxon>Nocardia</taxon>
    </lineage>
</organism>
<dbReference type="SFLD" id="SFLDS00005">
    <property type="entry name" value="Isoprenoid_Synthase_Type_I"/>
    <property type="match status" value="1"/>
</dbReference>
<dbReference type="InterPro" id="IPR034686">
    <property type="entry name" value="Terpene_cyclase-like_2"/>
</dbReference>
<protein>
    <submittedName>
        <fullName evidence="2">Uncharacterized protein</fullName>
    </submittedName>
</protein>
<evidence type="ECO:0000313" key="2">
    <source>
        <dbReference type="EMBL" id="QIS11876.1"/>
    </source>
</evidence>
<sequence>MIGYELIDPKISLDRYHYSDFADLYGYVYPDIAYADLKLLVDFEMFMFLYDDQFSGDKGATLDGPLESMHEVLTVMHSMRTPEPATPFGPAFYDILNRMSEGMSPVWCRHFRWDMQRFFASYVHEAENRARRDDPLPIDLYLKQRQWALGVEPSIDAIERGGHFEIPATMRSDPYILGMREDVNYFIALTNDVDSVHKERLLRDVNNIVLLLERRGFGTAEAMDRAAVMAEETLVRFCRRATLLSDSPGYRSLTHSERISVDRYLIGLQNWIAGYYEWTGKTGRYARRNAEAESAEWAGPE</sequence>
<gene>
    <name evidence="2" type="ORF">F5544_20040</name>
</gene>
<accession>A0A6G9YFQ7</accession>
<dbReference type="GO" id="GO:0010333">
    <property type="term" value="F:terpene synthase activity"/>
    <property type="evidence" value="ECO:0007669"/>
    <property type="project" value="InterPro"/>
</dbReference>
<keyword evidence="3" id="KW-1185">Reference proteome</keyword>
<dbReference type="KEGG" id="nah:F5544_20040"/>